<organism evidence="1 2">
    <name type="scientific">Xanthocytophaga flava</name>
    <dbReference type="NCBI Taxonomy" id="3048013"/>
    <lineage>
        <taxon>Bacteria</taxon>
        <taxon>Pseudomonadati</taxon>
        <taxon>Bacteroidota</taxon>
        <taxon>Cytophagia</taxon>
        <taxon>Cytophagales</taxon>
        <taxon>Rhodocytophagaceae</taxon>
        <taxon>Xanthocytophaga</taxon>
    </lineage>
</organism>
<evidence type="ECO:0008006" key="3">
    <source>
        <dbReference type="Google" id="ProtNLM"/>
    </source>
</evidence>
<reference evidence="1 2" key="1">
    <citation type="submission" date="2023-05" db="EMBL/GenBank/DDBJ databases">
        <authorList>
            <person name="Zhang X."/>
        </authorList>
    </citation>
    <scope>NUCLEOTIDE SEQUENCE [LARGE SCALE GENOMIC DNA]</scope>
    <source>
        <strain evidence="1 2">DM2B3-1</strain>
    </source>
</reference>
<dbReference type="EMBL" id="JASJOT010000065">
    <property type="protein sequence ID" value="MDJ1498894.1"/>
    <property type="molecule type" value="Genomic_DNA"/>
</dbReference>
<evidence type="ECO:0000313" key="2">
    <source>
        <dbReference type="Proteomes" id="UP001228581"/>
    </source>
</evidence>
<dbReference type="RefSeq" id="WP_314005842.1">
    <property type="nucleotide sequence ID" value="NZ_JASJOR010000059.1"/>
</dbReference>
<evidence type="ECO:0000313" key="1">
    <source>
        <dbReference type="EMBL" id="MDJ1498894.1"/>
    </source>
</evidence>
<accession>A0ABT7D290</accession>
<dbReference type="Proteomes" id="UP001228581">
    <property type="component" value="Unassembled WGS sequence"/>
</dbReference>
<protein>
    <recommendedName>
        <fullName evidence="3">Lipoprotein</fullName>
    </recommendedName>
</protein>
<gene>
    <name evidence="1" type="ORF">QNI19_38560</name>
</gene>
<sequence length="167" mass="19606">MSLFKEIVAVDPVSQFLRIFFRNKILKYVKKLVCLNPLFILCLVSCQPTKLQGGYYNGNSKKSPYTNFVLKDNGEYFRQDIILVLHHYNITAVETGKYFMDGEKIRIIPLKVGYRPDSLKSLLKTDTSMDYLLRSGRKTLIYKSYSDKIILKKSRKHENVFLDYKRD</sequence>
<proteinExistence type="predicted"/>
<keyword evidence="2" id="KW-1185">Reference proteome</keyword>
<name>A0ABT7D290_9BACT</name>
<comment type="caution">
    <text evidence="1">The sequence shown here is derived from an EMBL/GenBank/DDBJ whole genome shotgun (WGS) entry which is preliminary data.</text>
</comment>